<dbReference type="WBParaSite" id="nRc.2.0.1.t39128-RA">
    <property type="protein sequence ID" value="nRc.2.0.1.t39128-RA"/>
    <property type="gene ID" value="nRc.2.0.1.g39128"/>
</dbReference>
<accession>A0A915KM63</accession>
<keyword evidence="1" id="KW-1185">Reference proteome</keyword>
<organism evidence="1 2">
    <name type="scientific">Romanomermis culicivorax</name>
    <name type="common">Nematode worm</name>
    <dbReference type="NCBI Taxonomy" id="13658"/>
    <lineage>
        <taxon>Eukaryota</taxon>
        <taxon>Metazoa</taxon>
        <taxon>Ecdysozoa</taxon>
        <taxon>Nematoda</taxon>
        <taxon>Enoplea</taxon>
        <taxon>Dorylaimia</taxon>
        <taxon>Mermithida</taxon>
        <taxon>Mermithoidea</taxon>
        <taxon>Mermithidae</taxon>
        <taxon>Romanomermis</taxon>
    </lineage>
</organism>
<sequence length="105" mass="12163">MQIIKDLPVKVLYILVYSKPNKHLRQDSYKNDLVSLAFRYIECANNCRQGDIVSKCGNEANDELLLFYRRFMTTIKLLMSLYHSARTGSELQFDDTCDKLGTFTA</sequence>
<reference evidence="2" key="1">
    <citation type="submission" date="2022-11" db="UniProtKB">
        <authorList>
            <consortium name="WormBaseParasite"/>
        </authorList>
    </citation>
    <scope>IDENTIFICATION</scope>
</reference>
<evidence type="ECO:0000313" key="1">
    <source>
        <dbReference type="Proteomes" id="UP000887565"/>
    </source>
</evidence>
<dbReference type="Proteomes" id="UP000887565">
    <property type="component" value="Unplaced"/>
</dbReference>
<proteinExistence type="predicted"/>
<evidence type="ECO:0000313" key="2">
    <source>
        <dbReference type="WBParaSite" id="nRc.2.0.1.t39128-RA"/>
    </source>
</evidence>
<name>A0A915KM63_ROMCU</name>
<protein>
    <submittedName>
        <fullName evidence="2">Uncharacterized protein</fullName>
    </submittedName>
</protein>
<dbReference type="AlphaFoldDB" id="A0A915KM63"/>